<dbReference type="OrthoDB" id="660555at2759"/>
<dbReference type="InterPro" id="IPR017455">
    <property type="entry name" value="Znf_FYVE-rel"/>
</dbReference>
<dbReference type="CDD" id="cd00065">
    <property type="entry name" value="FYVE_like_SF"/>
    <property type="match status" value="1"/>
</dbReference>
<dbReference type="Gene3D" id="3.30.40.10">
    <property type="entry name" value="Zinc/RING finger domain, C3HC4 (zinc finger)"/>
    <property type="match status" value="2"/>
</dbReference>
<keyword evidence="2 4" id="KW-0863">Zinc-finger</keyword>
<evidence type="ECO:0000313" key="7">
    <source>
        <dbReference type="EMBL" id="OQR83285.1"/>
    </source>
</evidence>
<keyword evidence="3" id="KW-0862">Zinc</keyword>
<sequence>MAMSSYNHIFVETLVDGDGDKPSRILRQDQLLLPHLYQPTKGCHACHECTKAFNTFRRKYNCQMCGHVVCKSCTLAHVAEVAKDVLDVKVCLSCVANLEAEHKLRRTQTTSSVRSSAELLRRRSSRSNVSLSRSSEDEHLMQLTIRGKETLVRRTSGSIDYSLDYSWKHKWPKPPTLPHEGDRLKVLRSFDLLHKDFTFEAICEIAAKVLQAPIVTVGFIDEHRHWFKSSMGLAQQNIPRAMSFCAHALASEEPLVVLDARLDKRFMHNPMVTGANIVFYASAPIIHASGHILGTVSVMDQKPRSSCDPSILETLASVVMKKLESAQGATNKARAKAASVSSSSERASGSHATGDELEADDLDEKALAPRDLVFTEKDLLHRSVWVSDAKRNNCFVCRSKFSMFLRKHHCRMCGEVVCKHCELSATVTMTSTDVDKVARVPVCLTCLSKKKAEKDAPEDAPAPASPKKRNIADSIMTVDEDDDDDAVPLLDRHMAFDVDMCEVVYTEKPLVLEPPPAAPELQRDISRTEIESMLAKLLSQSSDIQNQLSSQDQYR</sequence>
<dbReference type="PANTHER" id="PTHR43102:SF2">
    <property type="entry name" value="GAF DOMAIN-CONTAINING PROTEIN"/>
    <property type="match status" value="1"/>
</dbReference>
<dbReference type="EMBL" id="JNBR01002249">
    <property type="protein sequence ID" value="OQR83285.1"/>
    <property type="molecule type" value="Genomic_DNA"/>
</dbReference>
<evidence type="ECO:0000256" key="5">
    <source>
        <dbReference type="SAM" id="MobiDB-lite"/>
    </source>
</evidence>
<dbReference type="Pfam" id="PF01590">
    <property type="entry name" value="GAF"/>
    <property type="match status" value="1"/>
</dbReference>
<evidence type="ECO:0000256" key="3">
    <source>
        <dbReference type="ARBA" id="ARBA00022833"/>
    </source>
</evidence>
<organism evidence="7 8">
    <name type="scientific">Achlya hypogyna</name>
    <name type="common">Oomycete</name>
    <name type="synonym">Protoachlya hypogyna</name>
    <dbReference type="NCBI Taxonomy" id="1202772"/>
    <lineage>
        <taxon>Eukaryota</taxon>
        <taxon>Sar</taxon>
        <taxon>Stramenopiles</taxon>
        <taxon>Oomycota</taxon>
        <taxon>Saprolegniomycetes</taxon>
        <taxon>Saprolegniales</taxon>
        <taxon>Achlyaceae</taxon>
        <taxon>Achlya</taxon>
    </lineage>
</organism>
<proteinExistence type="predicted"/>
<evidence type="ECO:0000259" key="6">
    <source>
        <dbReference type="PROSITE" id="PS50178"/>
    </source>
</evidence>
<evidence type="ECO:0000256" key="4">
    <source>
        <dbReference type="PROSITE-ProRule" id="PRU00091"/>
    </source>
</evidence>
<dbReference type="AlphaFoldDB" id="A0A1V9YC26"/>
<dbReference type="InterPro" id="IPR000306">
    <property type="entry name" value="Znf_FYVE"/>
</dbReference>
<dbReference type="Proteomes" id="UP000243579">
    <property type="component" value="Unassembled WGS sequence"/>
</dbReference>
<dbReference type="Pfam" id="PF01363">
    <property type="entry name" value="FYVE"/>
    <property type="match status" value="2"/>
</dbReference>
<dbReference type="STRING" id="1202772.A0A1V9YC26"/>
<feature type="domain" description="FYVE-type" evidence="6">
    <location>
        <begin position="40"/>
        <end position="99"/>
    </location>
</feature>
<dbReference type="SUPFAM" id="SSF57903">
    <property type="entry name" value="FYVE/PHD zinc finger"/>
    <property type="match status" value="2"/>
</dbReference>
<dbReference type="PANTHER" id="PTHR43102">
    <property type="entry name" value="SLR1143 PROTEIN"/>
    <property type="match status" value="1"/>
</dbReference>
<feature type="region of interest" description="Disordered" evidence="5">
    <location>
        <begin position="454"/>
        <end position="476"/>
    </location>
</feature>
<accession>A0A1V9YC26</accession>
<dbReference type="SUPFAM" id="SSF55781">
    <property type="entry name" value="GAF domain-like"/>
    <property type="match status" value="1"/>
</dbReference>
<feature type="region of interest" description="Disordered" evidence="5">
    <location>
        <begin position="331"/>
        <end position="360"/>
    </location>
</feature>
<protein>
    <recommendedName>
        <fullName evidence="6">FYVE-type domain-containing protein</fullName>
    </recommendedName>
</protein>
<reference evidence="7 8" key="1">
    <citation type="journal article" date="2014" name="Genome Biol. Evol.">
        <title>The secreted proteins of Achlya hypogyna and Thraustotheca clavata identify the ancestral oomycete secretome and reveal gene acquisitions by horizontal gene transfer.</title>
        <authorList>
            <person name="Misner I."/>
            <person name="Blouin N."/>
            <person name="Leonard G."/>
            <person name="Richards T.A."/>
            <person name="Lane C.E."/>
        </authorList>
    </citation>
    <scope>NUCLEOTIDE SEQUENCE [LARGE SCALE GENOMIC DNA]</scope>
    <source>
        <strain evidence="7 8">ATCC 48635</strain>
    </source>
</reference>
<feature type="compositionally biased region" description="Low complexity" evidence="5">
    <location>
        <begin position="336"/>
        <end position="352"/>
    </location>
</feature>
<keyword evidence="8" id="KW-1185">Reference proteome</keyword>
<evidence type="ECO:0000256" key="1">
    <source>
        <dbReference type="ARBA" id="ARBA00022723"/>
    </source>
</evidence>
<dbReference type="InterPro" id="IPR029016">
    <property type="entry name" value="GAF-like_dom_sf"/>
</dbReference>
<feature type="domain" description="FYVE-type" evidence="6">
    <location>
        <begin position="388"/>
        <end position="451"/>
    </location>
</feature>
<keyword evidence="1" id="KW-0479">Metal-binding</keyword>
<name>A0A1V9YC26_ACHHY</name>
<dbReference type="InterPro" id="IPR003018">
    <property type="entry name" value="GAF"/>
</dbReference>
<evidence type="ECO:0000313" key="8">
    <source>
        <dbReference type="Proteomes" id="UP000243579"/>
    </source>
</evidence>
<dbReference type="InterPro" id="IPR011011">
    <property type="entry name" value="Znf_FYVE_PHD"/>
</dbReference>
<dbReference type="SMART" id="SM00064">
    <property type="entry name" value="FYVE"/>
    <property type="match status" value="2"/>
</dbReference>
<dbReference type="InterPro" id="IPR013083">
    <property type="entry name" value="Znf_RING/FYVE/PHD"/>
</dbReference>
<dbReference type="GO" id="GO:0008270">
    <property type="term" value="F:zinc ion binding"/>
    <property type="evidence" value="ECO:0007669"/>
    <property type="project" value="UniProtKB-KW"/>
</dbReference>
<dbReference type="Gene3D" id="3.30.450.40">
    <property type="match status" value="1"/>
</dbReference>
<comment type="caution">
    <text evidence="7">The sequence shown here is derived from an EMBL/GenBank/DDBJ whole genome shotgun (WGS) entry which is preliminary data.</text>
</comment>
<dbReference type="PROSITE" id="PS50178">
    <property type="entry name" value="ZF_FYVE"/>
    <property type="match status" value="2"/>
</dbReference>
<gene>
    <name evidence="7" type="ORF">ACHHYP_14911</name>
</gene>
<evidence type="ECO:0000256" key="2">
    <source>
        <dbReference type="ARBA" id="ARBA00022771"/>
    </source>
</evidence>